<dbReference type="InterPro" id="IPR024185">
    <property type="entry name" value="FTHF_cligase-like_sf"/>
</dbReference>
<dbReference type="Pfam" id="PF02589">
    <property type="entry name" value="LUD_dom"/>
    <property type="match status" value="1"/>
</dbReference>
<gene>
    <name evidence="2" type="ORF">JIN87_00780</name>
</gene>
<evidence type="ECO:0000259" key="1">
    <source>
        <dbReference type="Pfam" id="PF02589"/>
    </source>
</evidence>
<reference evidence="2" key="1">
    <citation type="submission" date="2021-01" db="EMBL/GenBank/DDBJ databases">
        <title>Modified the classification status of verrucomicrobia.</title>
        <authorList>
            <person name="Feng X."/>
        </authorList>
    </citation>
    <scope>NUCLEOTIDE SEQUENCE</scope>
    <source>
        <strain evidence="2">KCTC 13126</strain>
    </source>
</reference>
<dbReference type="Gene3D" id="3.40.50.10420">
    <property type="entry name" value="NagB/RpiA/CoA transferase-like"/>
    <property type="match status" value="1"/>
</dbReference>
<organism evidence="2 3">
    <name type="scientific">Pelagicoccus mobilis</name>
    <dbReference type="NCBI Taxonomy" id="415221"/>
    <lineage>
        <taxon>Bacteria</taxon>
        <taxon>Pseudomonadati</taxon>
        <taxon>Verrucomicrobiota</taxon>
        <taxon>Opitutia</taxon>
        <taxon>Puniceicoccales</taxon>
        <taxon>Pelagicoccaceae</taxon>
        <taxon>Pelagicoccus</taxon>
    </lineage>
</organism>
<dbReference type="InterPro" id="IPR037171">
    <property type="entry name" value="NagB/RpiA_transferase-like"/>
</dbReference>
<feature type="domain" description="LUD" evidence="1">
    <location>
        <begin position="110"/>
        <end position="201"/>
    </location>
</feature>
<dbReference type="SUPFAM" id="SSF100950">
    <property type="entry name" value="NagB/RpiA/CoA transferase-like"/>
    <property type="match status" value="1"/>
</dbReference>
<keyword evidence="3" id="KW-1185">Reference proteome</keyword>
<sequence length="212" mass="23382">MNKSEFFKPIEDAVNLIPDSKRTPLPDWDLETIRTTQMPSDTDRDALWDAFKTRFDLVHGKCTEGRADLLSLLKEESVTAGYVAPELKADLKPWLQQSGIEIHTSLDDSQIDTYEFGITRAAGVIAETGTIILKDQSTSSRLGALSPWIHIAVLPDDAPIYPTLFDAMNDLGNDPYIVFATGPSKTADVEGILIEGVHGPGIQICSRMKSRH</sequence>
<evidence type="ECO:0000313" key="2">
    <source>
        <dbReference type="EMBL" id="MBK1875376.1"/>
    </source>
</evidence>
<protein>
    <submittedName>
        <fullName evidence="2">LUD domain-containing protein</fullName>
    </submittedName>
</protein>
<dbReference type="InterPro" id="IPR003741">
    <property type="entry name" value="LUD_dom"/>
</dbReference>
<dbReference type="PANTHER" id="PTHR43682:SF1">
    <property type="entry name" value="LACTATE UTILIZATION PROTEIN C"/>
    <property type="match status" value="1"/>
</dbReference>
<proteinExistence type="predicted"/>
<dbReference type="RefSeq" id="WP_200353590.1">
    <property type="nucleotide sequence ID" value="NZ_JAENIL010000001.1"/>
</dbReference>
<evidence type="ECO:0000313" key="3">
    <source>
        <dbReference type="Proteomes" id="UP000617628"/>
    </source>
</evidence>
<dbReference type="EMBL" id="JAENIL010000001">
    <property type="protein sequence ID" value="MBK1875376.1"/>
    <property type="molecule type" value="Genomic_DNA"/>
</dbReference>
<name>A0A934VJ97_9BACT</name>
<accession>A0A934VJ97</accession>
<comment type="caution">
    <text evidence="2">The sequence shown here is derived from an EMBL/GenBank/DDBJ whole genome shotgun (WGS) entry which is preliminary data.</text>
</comment>
<dbReference type="AlphaFoldDB" id="A0A934VJ97"/>
<dbReference type="PANTHER" id="PTHR43682">
    <property type="entry name" value="LACTATE UTILIZATION PROTEIN C"/>
    <property type="match status" value="1"/>
</dbReference>
<dbReference type="Proteomes" id="UP000617628">
    <property type="component" value="Unassembled WGS sequence"/>
</dbReference>